<dbReference type="FunFam" id="1.10.10.460:FF:000001">
    <property type="entry name" value="Ribonuclease"/>
    <property type="match status" value="1"/>
</dbReference>
<keyword evidence="14" id="KW-1185">Reference proteome</keyword>
<evidence type="ECO:0000256" key="6">
    <source>
        <dbReference type="ARBA" id="ARBA00022759"/>
    </source>
</evidence>
<dbReference type="Gene3D" id="1.10.10.460">
    <property type="entry name" value="Ribonuclease hii. Domain 2"/>
    <property type="match status" value="1"/>
</dbReference>
<dbReference type="InterPro" id="IPR004649">
    <property type="entry name" value="RNase_H2_suA"/>
</dbReference>
<comment type="catalytic activity">
    <reaction evidence="1 9 10">
        <text>Endonucleolytic cleavage to 5'-phosphomonoester.</text>
        <dbReference type="EC" id="3.1.26.4"/>
    </reaction>
</comment>
<evidence type="ECO:0000256" key="2">
    <source>
        <dbReference type="ARBA" id="ARBA00001946"/>
    </source>
</evidence>
<feature type="region of interest" description="Disordered" evidence="11">
    <location>
        <begin position="254"/>
        <end position="283"/>
    </location>
</feature>
<keyword evidence="7 9" id="KW-0378">Hydrolase</keyword>
<keyword evidence="4 9" id="KW-0540">Nuclease</keyword>
<dbReference type="GO" id="GO:0032299">
    <property type="term" value="C:ribonuclease H2 complex"/>
    <property type="evidence" value="ECO:0007669"/>
    <property type="project" value="UniProtKB-ARBA"/>
</dbReference>
<evidence type="ECO:0000313" key="14">
    <source>
        <dbReference type="Proteomes" id="UP001432322"/>
    </source>
</evidence>
<evidence type="ECO:0000256" key="9">
    <source>
        <dbReference type="PROSITE-ProRule" id="PRU01319"/>
    </source>
</evidence>
<dbReference type="Gene3D" id="3.30.420.10">
    <property type="entry name" value="Ribonuclease H-like superfamily/Ribonuclease H"/>
    <property type="match status" value="1"/>
</dbReference>
<name>A0AAV5V079_9BILA</name>
<proteinExistence type="inferred from homology"/>
<dbReference type="NCBIfam" id="TIGR00729">
    <property type="entry name" value="ribonuclease HII"/>
    <property type="match status" value="1"/>
</dbReference>
<evidence type="ECO:0000256" key="8">
    <source>
        <dbReference type="ARBA" id="ARBA00024981"/>
    </source>
</evidence>
<dbReference type="PANTHER" id="PTHR10954:SF7">
    <property type="entry name" value="RIBONUCLEASE H2 SUBUNIT A"/>
    <property type="match status" value="1"/>
</dbReference>
<dbReference type="SUPFAM" id="SSF53098">
    <property type="entry name" value="Ribonuclease H-like"/>
    <property type="match status" value="1"/>
</dbReference>
<evidence type="ECO:0000256" key="1">
    <source>
        <dbReference type="ARBA" id="ARBA00000077"/>
    </source>
</evidence>
<dbReference type="GO" id="GO:0046872">
    <property type="term" value="F:metal ion binding"/>
    <property type="evidence" value="ECO:0007669"/>
    <property type="project" value="UniProtKB-KW"/>
</dbReference>
<dbReference type="InterPro" id="IPR036397">
    <property type="entry name" value="RNaseH_sf"/>
</dbReference>
<evidence type="ECO:0000256" key="4">
    <source>
        <dbReference type="ARBA" id="ARBA00022722"/>
    </source>
</evidence>
<comment type="caution">
    <text evidence="13">The sequence shown here is derived from an EMBL/GenBank/DDBJ whole genome shotgun (WGS) entry which is preliminary data.</text>
</comment>
<reference evidence="13" key="1">
    <citation type="submission" date="2023-10" db="EMBL/GenBank/DDBJ databases">
        <title>Genome assembly of Pristionchus species.</title>
        <authorList>
            <person name="Yoshida K."/>
            <person name="Sommer R.J."/>
        </authorList>
    </citation>
    <scope>NUCLEOTIDE SEQUENCE</scope>
    <source>
        <strain evidence="13">RS5133</strain>
    </source>
</reference>
<keyword evidence="6 9" id="KW-0255">Endonuclease</keyword>
<organism evidence="13 14">
    <name type="scientific">Pristionchus fissidentatus</name>
    <dbReference type="NCBI Taxonomy" id="1538716"/>
    <lineage>
        <taxon>Eukaryota</taxon>
        <taxon>Metazoa</taxon>
        <taxon>Ecdysozoa</taxon>
        <taxon>Nematoda</taxon>
        <taxon>Chromadorea</taxon>
        <taxon>Rhabditida</taxon>
        <taxon>Rhabditina</taxon>
        <taxon>Diplogasteromorpha</taxon>
        <taxon>Diplogasteroidea</taxon>
        <taxon>Neodiplogasteridae</taxon>
        <taxon>Pristionchus</taxon>
    </lineage>
</organism>
<dbReference type="EMBL" id="BTSY01000002">
    <property type="protein sequence ID" value="GMT12716.1"/>
    <property type="molecule type" value="Genomic_DNA"/>
</dbReference>
<evidence type="ECO:0000259" key="12">
    <source>
        <dbReference type="PROSITE" id="PS51975"/>
    </source>
</evidence>
<comment type="cofactor">
    <cofactor evidence="2">
        <name>Mg(2+)</name>
        <dbReference type="ChEBI" id="CHEBI:18420"/>
    </cofactor>
</comment>
<feature type="binding site" evidence="9">
    <location>
        <position position="29"/>
    </location>
    <ligand>
        <name>a divalent metal cation</name>
        <dbReference type="ChEBI" id="CHEBI:60240"/>
    </ligand>
</feature>
<feature type="binding site" evidence="9">
    <location>
        <position position="28"/>
    </location>
    <ligand>
        <name>a divalent metal cation</name>
        <dbReference type="ChEBI" id="CHEBI:60240"/>
    </ligand>
</feature>
<comment type="function">
    <text evidence="10">Endonuclease that specifically degrades the RNA of RNA-DNA hybrids.</text>
</comment>
<dbReference type="InterPro" id="IPR012337">
    <property type="entry name" value="RNaseH-like_sf"/>
</dbReference>
<dbReference type="InterPro" id="IPR024567">
    <property type="entry name" value="RNase_HII/HIII_dom"/>
</dbReference>
<dbReference type="Pfam" id="PF01351">
    <property type="entry name" value="RNase_HII"/>
    <property type="match status" value="1"/>
</dbReference>
<dbReference type="FunFam" id="3.30.420.10:FF:000016">
    <property type="entry name" value="Ribonuclease"/>
    <property type="match status" value="1"/>
</dbReference>
<dbReference type="PANTHER" id="PTHR10954">
    <property type="entry name" value="RIBONUCLEASE H2 SUBUNIT A"/>
    <property type="match status" value="1"/>
</dbReference>
<comment type="function">
    <text evidence="8">Catalytic subunit of RNase HII, an endonuclease that specifically degrades the RNA of RNA:DNA hybrids. Participates in DNA replication, possibly by mediating the removal of lagging-strand Okazaki fragment RNA primers during DNA replication. Mediates the excision of single ribonucleotides from DNA:RNA duplexes.</text>
</comment>
<dbReference type="GO" id="GO:0003723">
    <property type="term" value="F:RNA binding"/>
    <property type="evidence" value="ECO:0007669"/>
    <property type="project" value="UniProtKB-UniRule"/>
</dbReference>
<dbReference type="Proteomes" id="UP001432322">
    <property type="component" value="Unassembled WGS sequence"/>
</dbReference>
<evidence type="ECO:0000256" key="3">
    <source>
        <dbReference type="ARBA" id="ARBA00007058"/>
    </source>
</evidence>
<keyword evidence="5 9" id="KW-0479">Metal-binding</keyword>
<dbReference type="EC" id="3.1.26.4" evidence="10"/>
<accession>A0AAV5V079</accession>
<dbReference type="InterPro" id="IPR001352">
    <property type="entry name" value="RNase_HII/HIII"/>
</dbReference>
<dbReference type="CDD" id="cd07181">
    <property type="entry name" value="RNase_HII_eukaryota_like"/>
    <property type="match status" value="1"/>
</dbReference>
<feature type="binding site" evidence="9">
    <location>
        <position position="139"/>
    </location>
    <ligand>
        <name>a divalent metal cation</name>
        <dbReference type="ChEBI" id="CHEBI:60240"/>
    </ligand>
</feature>
<evidence type="ECO:0000256" key="10">
    <source>
        <dbReference type="RuleBase" id="RU003515"/>
    </source>
</evidence>
<feature type="domain" description="RNase H type-2" evidence="12">
    <location>
        <begin position="22"/>
        <end position="249"/>
    </location>
</feature>
<dbReference type="AlphaFoldDB" id="A0AAV5V079"/>
<gene>
    <name evidence="13" type="ORF">PFISCL1PPCAC_4013</name>
</gene>
<comment type="cofactor">
    <cofactor evidence="9">
        <name>Mn(2+)</name>
        <dbReference type="ChEBI" id="CHEBI:29035"/>
    </cofactor>
    <cofactor evidence="9">
        <name>Mg(2+)</name>
        <dbReference type="ChEBI" id="CHEBI:18420"/>
    </cofactor>
    <text evidence="9">Manganese or magnesium. Binds 1 divalent metal ion per monomer in the absence of substrate. May bind a second metal ion after substrate binding.</text>
</comment>
<sequence>MSAFVCETERSECWQGFADGAPCLLGIDEAGRGPVMGPMVYGCAVSPVTAADDLKELGVADSKALTEEKRDQIFKKMNGNEHTKTVVAYAVRSLSPQLISAAMLQRAKCSLNQLSHDAAIDLIRDALHCKINVVQILVDTVGPKATYQAKLEAIFPGISITVTEKADALFPVVSAASIAAKVTRDTQLREWRFAEKNDALGALKLGSGYPGDPTTKAFLQQSIDGVFGYPGLIRFSWKTVDTILDKKGVEMKWEADEDDDGGKGKSASLARWTTTGKDATPKEQRHAYFTQRKLVNVTNF</sequence>
<evidence type="ECO:0000256" key="11">
    <source>
        <dbReference type="SAM" id="MobiDB-lite"/>
    </source>
</evidence>
<dbReference type="InterPro" id="IPR023160">
    <property type="entry name" value="RNase_HII_hlx-loop-hlx_cap_dom"/>
</dbReference>
<evidence type="ECO:0000256" key="5">
    <source>
        <dbReference type="ARBA" id="ARBA00022723"/>
    </source>
</evidence>
<protein>
    <recommendedName>
        <fullName evidence="10">Ribonuclease</fullName>
        <ecNumber evidence="10">3.1.26.4</ecNumber>
    </recommendedName>
</protein>
<dbReference type="PROSITE" id="PS51975">
    <property type="entry name" value="RNASE_H_2"/>
    <property type="match status" value="1"/>
</dbReference>
<comment type="similarity">
    <text evidence="3">Belongs to the RNase HII family. Eukaryotic subfamily.</text>
</comment>
<evidence type="ECO:0000256" key="7">
    <source>
        <dbReference type="ARBA" id="ARBA00022801"/>
    </source>
</evidence>
<dbReference type="GO" id="GO:0043137">
    <property type="term" value="P:DNA replication, removal of RNA primer"/>
    <property type="evidence" value="ECO:0007669"/>
    <property type="project" value="TreeGrafter"/>
</dbReference>
<dbReference type="GO" id="GO:0004523">
    <property type="term" value="F:RNA-DNA hybrid ribonuclease activity"/>
    <property type="evidence" value="ECO:0007669"/>
    <property type="project" value="UniProtKB-UniRule"/>
</dbReference>
<evidence type="ECO:0000313" key="13">
    <source>
        <dbReference type="EMBL" id="GMT12716.1"/>
    </source>
</evidence>
<dbReference type="GO" id="GO:0006298">
    <property type="term" value="P:mismatch repair"/>
    <property type="evidence" value="ECO:0007669"/>
    <property type="project" value="TreeGrafter"/>
</dbReference>